<evidence type="ECO:0000313" key="9">
    <source>
        <dbReference type="EMBL" id="QEX22646.1"/>
    </source>
</evidence>
<dbReference type="AlphaFoldDB" id="A0A5J6N6S7"/>
<evidence type="ECO:0000256" key="6">
    <source>
        <dbReference type="RuleBase" id="RU003968"/>
    </source>
</evidence>
<gene>
    <name evidence="9" type="primary">betA</name>
    <name evidence="9" type="ORF">FRZ61_25780</name>
</gene>
<dbReference type="KEGG" id="hadh:FRZ61_25780"/>
<comment type="cofactor">
    <cofactor evidence="1 5">
        <name>FAD</name>
        <dbReference type="ChEBI" id="CHEBI:57692"/>
    </cofactor>
</comment>
<name>A0A5J6N6S7_9PROT</name>
<dbReference type="PROSITE" id="PS00624">
    <property type="entry name" value="GMC_OXRED_2"/>
    <property type="match status" value="1"/>
</dbReference>
<dbReference type="GO" id="GO:0016020">
    <property type="term" value="C:membrane"/>
    <property type="evidence" value="ECO:0007669"/>
    <property type="project" value="TreeGrafter"/>
</dbReference>
<dbReference type="Gene3D" id="3.30.560.10">
    <property type="entry name" value="Glucose Oxidase, domain 3"/>
    <property type="match status" value="1"/>
</dbReference>
<dbReference type="Gene3D" id="3.50.50.60">
    <property type="entry name" value="FAD/NAD(P)-binding domain"/>
    <property type="match status" value="1"/>
</dbReference>
<dbReference type="OrthoDB" id="9785276at2"/>
<dbReference type="Proteomes" id="UP000325797">
    <property type="component" value="Chromosome"/>
</dbReference>
<evidence type="ECO:0000259" key="7">
    <source>
        <dbReference type="PROSITE" id="PS00623"/>
    </source>
</evidence>
<comment type="similarity">
    <text evidence="2 6">Belongs to the GMC oxidoreductase family.</text>
</comment>
<dbReference type="PANTHER" id="PTHR11552">
    <property type="entry name" value="GLUCOSE-METHANOL-CHOLINE GMC OXIDOREDUCTASE"/>
    <property type="match status" value="1"/>
</dbReference>
<dbReference type="InterPro" id="IPR036188">
    <property type="entry name" value="FAD/NAD-bd_sf"/>
</dbReference>
<protein>
    <submittedName>
        <fullName evidence="9">Oxygen-dependent choline dehydrogenase</fullName>
    </submittedName>
</protein>
<dbReference type="Pfam" id="PF00732">
    <property type="entry name" value="GMC_oxred_N"/>
    <property type="match status" value="1"/>
</dbReference>
<feature type="binding site" evidence="5">
    <location>
        <position position="222"/>
    </location>
    <ligand>
        <name>FAD</name>
        <dbReference type="ChEBI" id="CHEBI:57692"/>
    </ligand>
</feature>
<dbReference type="RefSeq" id="WP_151118109.1">
    <property type="nucleotide sequence ID" value="NZ_CP042582.1"/>
</dbReference>
<evidence type="ECO:0000256" key="5">
    <source>
        <dbReference type="PIRSR" id="PIRSR000137-2"/>
    </source>
</evidence>
<proteinExistence type="inferred from homology"/>
<evidence type="ECO:0000256" key="4">
    <source>
        <dbReference type="ARBA" id="ARBA00022827"/>
    </source>
</evidence>
<evidence type="ECO:0000256" key="1">
    <source>
        <dbReference type="ARBA" id="ARBA00001974"/>
    </source>
</evidence>
<dbReference type="GO" id="GO:0050660">
    <property type="term" value="F:flavin adenine dinucleotide binding"/>
    <property type="evidence" value="ECO:0007669"/>
    <property type="project" value="InterPro"/>
</dbReference>
<dbReference type="InterPro" id="IPR007867">
    <property type="entry name" value="GMC_OxRtase_C"/>
</dbReference>
<dbReference type="SUPFAM" id="SSF51905">
    <property type="entry name" value="FAD/NAD(P)-binding domain"/>
    <property type="match status" value="1"/>
</dbReference>
<dbReference type="PROSITE" id="PS00623">
    <property type="entry name" value="GMC_OXRED_1"/>
    <property type="match status" value="1"/>
</dbReference>
<keyword evidence="4 5" id="KW-0274">FAD</keyword>
<dbReference type="NCBIfam" id="NF002550">
    <property type="entry name" value="PRK02106.1"/>
    <property type="match status" value="1"/>
</dbReference>
<dbReference type="PIRSF" id="PIRSF000137">
    <property type="entry name" value="Alcohol_oxidase"/>
    <property type="match status" value="1"/>
</dbReference>
<feature type="domain" description="Glucose-methanol-choline oxidoreductase N-terminal" evidence="7">
    <location>
        <begin position="85"/>
        <end position="108"/>
    </location>
</feature>
<dbReference type="GO" id="GO:0019285">
    <property type="term" value="P:glycine betaine biosynthetic process from choline"/>
    <property type="evidence" value="ECO:0007669"/>
    <property type="project" value="TreeGrafter"/>
</dbReference>
<dbReference type="InterPro" id="IPR000172">
    <property type="entry name" value="GMC_OxRdtase_N"/>
</dbReference>
<keyword evidence="10" id="KW-1185">Reference proteome</keyword>
<evidence type="ECO:0000313" key="10">
    <source>
        <dbReference type="Proteomes" id="UP000325797"/>
    </source>
</evidence>
<feature type="binding site" evidence="5">
    <location>
        <position position="87"/>
    </location>
    <ligand>
        <name>FAD</name>
        <dbReference type="ChEBI" id="CHEBI:57692"/>
    </ligand>
</feature>
<evidence type="ECO:0000259" key="8">
    <source>
        <dbReference type="PROSITE" id="PS00624"/>
    </source>
</evidence>
<evidence type="ECO:0000256" key="2">
    <source>
        <dbReference type="ARBA" id="ARBA00010790"/>
    </source>
</evidence>
<dbReference type="Pfam" id="PF05199">
    <property type="entry name" value="GMC_oxred_C"/>
    <property type="match status" value="1"/>
</dbReference>
<dbReference type="EMBL" id="CP042582">
    <property type="protein sequence ID" value="QEX22646.1"/>
    <property type="molecule type" value="Genomic_DNA"/>
</dbReference>
<feature type="domain" description="Glucose-methanol-choline oxidoreductase N-terminal" evidence="8">
    <location>
        <begin position="257"/>
        <end position="271"/>
    </location>
</feature>
<evidence type="ECO:0000256" key="3">
    <source>
        <dbReference type="ARBA" id="ARBA00022630"/>
    </source>
</evidence>
<accession>A0A5J6N6S7</accession>
<reference evidence="9 10" key="1">
    <citation type="submission" date="2019-08" db="EMBL/GenBank/DDBJ databases">
        <title>Hyperibacter terrae gen. nov., sp. nov. and Hyperibacter viscosus sp. nov., two new members in the family Rhodospirillaceae isolated from the rhizosphere of Hypericum perforatum.</title>
        <authorList>
            <person name="Noviana Z."/>
        </authorList>
    </citation>
    <scope>NUCLEOTIDE SEQUENCE [LARGE SCALE GENOMIC DNA]</scope>
    <source>
        <strain evidence="9 10">R5959</strain>
    </source>
</reference>
<organism evidence="9 10">
    <name type="scientific">Hypericibacter adhaerens</name>
    <dbReference type="NCBI Taxonomy" id="2602016"/>
    <lineage>
        <taxon>Bacteria</taxon>
        <taxon>Pseudomonadati</taxon>
        <taxon>Pseudomonadota</taxon>
        <taxon>Alphaproteobacteria</taxon>
        <taxon>Rhodospirillales</taxon>
        <taxon>Dongiaceae</taxon>
        <taxon>Hypericibacter</taxon>
    </lineage>
</organism>
<keyword evidence="3 6" id="KW-0285">Flavoprotein</keyword>
<dbReference type="PANTHER" id="PTHR11552:SF147">
    <property type="entry name" value="CHOLINE DEHYDROGENASE, MITOCHONDRIAL"/>
    <property type="match status" value="1"/>
</dbReference>
<sequence length="547" mass="59926">MSAFKRSYDYIVIGSGSAGAVIAARLAEGSSHSVLLLEAGPVDRHYTLQMPAALALPLGNDRFNWFYHGEPEPQLEGRRILEARGRVLGGSSTINGLNWVRGNPLDFDNWAASGLPGWSYADCLPYFKKAETFETGANAYRGGTGPMRIETCKAQNPLYEAFLAAGPQYGLPLVEDHNGFRQEGTHRTQRNVHGGIRWSTAEGYLRGLGPRPNLEIRTGVRVRRIDFDGTRAVGVEIAAAEGARTIQAEREVILSAGALNSPQLLTLSGLGAADELRRLGIKTVADLPGVGQGLKDHVSAPVQYRALKNVSVAKDLTPLGRARLGLQWFLFKSGLGASNFFEVGGFVRTKGSDRIPTFQIEFVPMLGEIQHGNVKLEDGFQYYLSLMRPTSTGRVWLESADPMAPPRFVFNFLETADDRALAIEAVRTIREIVRQKAWDEYRSVEVTPGPEIRTDDEIVAWLRRYAGTNYHPSCTCRMGADAQSVVDAKARVHGIDNLRVIDASIMPAIVTGNLNAPTIMMAEKLADDILGKPPLPPERQPYYLPAA</sequence>
<dbReference type="InterPro" id="IPR012132">
    <property type="entry name" value="GMC_OxRdtase"/>
</dbReference>
<dbReference type="GO" id="GO:0008812">
    <property type="term" value="F:choline dehydrogenase activity"/>
    <property type="evidence" value="ECO:0007669"/>
    <property type="project" value="TreeGrafter"/>
</dbReference>
<dbReference type="SUPFAM" id="SSF54373">
    <property type="entry name" value="FAD-linked reductases, C-terminal domain"/>
    <property type="match status" value="1"/>
</dbReference>